<keyword evidence="3" id="KW-1185">Reference proteome</keyword>
<feature type="compositionally biased region" description="Polar residues" evidence="1">
    <location>
        <begin position="51"/>
        <end position="71"/>
    </location>
</feature>
<evidence type="ECO:0000313" key="2">
    <source>
        <dbReference type="EMBL" id="WVX67734.1"/>
    </source>
</evidence>
<proteinExistence type="predicted"/>
<gene>
    <name evidence="2" type="ORF">Bealeia1_01951</name>
</gene>
<dbReference type="EMBL" id="CP133271">
    <property type="protein sequence ID" value="WVX67734.1"/>
    <property type="molecule type" value="Genomic_DNA"/>
</dbReference>
<protein>
    <submittedName>
        <fullName evidence="2">Uncharacterized protein</fullName>
    </submittedName>
</protein>
<sequence>MTKTTINGHPLQPVSCVDRVQTQAASCDEQGVNCITATRPTTEPTAFDPIDSNSLTATQSAVSAQTPISEA</sequence>
<evidence type="ECO:0000313" key="3">
    <source>
        <dbReference type="Proteomes" id="UP001330434"/>
    </source>
</evidence>
<keyword evidence="2" id="KW-0614">Plasmid</keyword>
<organism evidence="2 3">
    <name type="scientific">Candidatus Bealeia paramacronuclearis</name>
    <dbReference type="NCBI Taxonomy" id="1921001"/>
    <lineage>
        <taxon>Bacteria</taxon>
        <taxon>Pseudomonadati</taxon>
        <taxon>Pseudomonadota</taxon>
        <taxon>Alphaproteobacteria</taxon>
        <taxon>Holosporales</taxon>
        <taxon>Holosporaceae</taxon>
        <taxon>Candidatus Bealeia</taxon>
    </lineage>
</organism>
<accession>A0ABZ2C5G3</accession>
<dbReference type="Proteomes" id="UP001330434">
    <property type="component" value="Plasmid pBealeia1"/>
</dbReference>
<evidence type="ECO:0000256" key="1">
    <source>
        <dbReference type="SAM" id="MobiDB-lite"/>
    </source>
</evidence>
<name>A0ABZ2C5G3_9PROT</name>
<feature type="region of interest" description="Disordered" evidence="1">
    <location>
        <begin position="39"/>
        <end position="71"/>
    </location>
</feature>
<geneLocation type="plasmid" evidence="2 3">
    <name>pBealeia1</name>
</geneLocation>
<reference evidence="2 3" key="1">
    <citation type="journal article" date="2024" name="Environ. Microbiol.">
        <title>Novel evolutionary insights on the interactions of the Holosporales (Alphaproteobacteria) with eukaryotic hosts from comparative genomics.</title>
        <authorList>
            <person name="Giovannini M."/>
            <person name="Petroni G."/>
            <person name="Castelli M."/>
        </authorList>
    </citation>
    <scope>NUCLEOTIDE SEQUENCE [LARGE SCALE GENOMIC DNA]</scope>
    <source>
        <strain evidence="2 3">US_Bl 15I1</strain>
    </source>
</reference>